<dbReference type="RefSeq" id="WP_003003465.1">
    <property type="nucleotide sequence ID" value="NZ_AOHC02000035.1"/>
</dbReference>
<gene>
    <name evidence="1" type="ORF">LEP1GSC060_1248</name>
</gene>
<protein>
    <submittedName>
        <fullName evidence="1">Uncharacterized protein</fullName>
    </submittedName>
</protein>
<comment type="caution">
    <text evidence="1">The sequence shown here is derived from an EMBL/GenBank/DDBJ whole genome shotgun (WGS) entry which is preliminary data.</text>
</comment>
<reference evidence="1" key="1">
    <citation type="submission" date="2013-03" db="EMBL/GenBank/DDBJ databases">
        <authorList>
            <person name="Harkins D.M."/>
            <person name="Durkin A.S."/>
            <person name="Brinkac L.M."/>
            <person name="Haft D.H."/>
            <person name="Selengut J.D."/>
            <person name="Sanka R."/>
            <person name="DePew J."/>
            <person name="Purushe J."/>
            <person name="Hartskeerl R.A."/>
            <person name="Ahmed A."/>
            <person name="van der Linden H."/>
            <person name="Goris M.G.A."/>
            <person name="Vinetz J.M."/>
            <person name="Sutton G.G."/>
            <person name="Nierman W.C."/>
            <person name="Fouts D.E."/>
        </authorList>
    </citation>
    <scope>NUCLEOTIDE SEQUENCE [LARGE SCALE GENOMIC DNA]</scope>
    <source>
        <strain evidence="1">ICFT</strain>
    </source>
</reference>
<name>N1WKL5_9LEPT</name>
<dbReference type="AlphaFoldDB" id="N1WKL5"/>
<keyword evidence="2" id="KW-1185">Reference proteome</keyword>
<dbReference type="Proteomes" id="UP000012313">
    <property type="component" value="Unassembled WGS sequence"/>
</dbReference>
<dbReference type="STRING" id="1218598.LEP1GSC060_1248"/>
<dbReference type="EMBL" id="AOHC02000035">
    <property type="protein sequence ID" value="EMY77659.1"/>
    <property type="molecule type" value="Genomic_DNA"/>
</dbReference>
<dbReference type="OrthoDB" id="334970at2"/>
<proteinExistence type="predicted"/>
<evidence type="ECO:0000313" key="1">
    <source>
        <dbReference type="EMBL" id="EMY77659.1"/>
    </source>
</evidence>
<organism evidence="1 2">
    <name type="scientific">Leptospira weilii serovar Ranarum str. ICFT</name>
    <dbReference type="NCBI Taxonomy" id="1218598"/>
    <lineage>
        <taxon>Bacteria</taxon>
        <taxon>Pseudomonadati</taxon>
        <taxon>Spirochaetota</taxon>
        <taxon>Spirochaetia</taxon>
        <taxon>Leptospirales</taxon>
        <taxon>Leptospiraceae</taxon>
        <taxon>Leptospira</taxon>
    </lineage>
</organism>
<evidence type="ECO:0000313" key="2">
    <source>
        <dbReference type="Proteomes" id="UP000012313"/>
    </source>
</evidence>
<sequence length="327" mass="38847">MIRLLFIAILLTPSILFAFPKRDSRGSVSENYLKQQGIITLDLKKIHYRENDKIPVKMSITNTGNEVVRIFPSGRDLESYRIVVRDEDGNQIPERDEERRIDLALKRRNTIESLEGKEIKEIILHKDEVFSKEIDLNSRFDLNPGRKYFVTAYFHPNVHEMPALFIRSRNQPYFFYEEKHNEPVLSSIPEKDPTVDGLEPEEVIHLFLGSEKKKNWAHHFKWIYFPEYVQAYDQYSEEYNRAEESERDFLMENFKRYLTESRAGLLHSYRILNTESVSPGLARVTVFVERRLNRLRSKYEYTYTLRRVPDEQGGFWKVSNLVAKVKK</sequence>
<accession>N1WKL5</accession>